<comment type="caution">
    <text evidence="3">The sequence shown here is derived from an EMBL/GenBank/DDBJ whole genome shotgun (WGS) entry which is preliminary data.</text>
</comment>
<proteinExistence type="predicted"/>
<keyword evidence="4" id="KW-1185">Reference proteome</keyword>
<protein>
    <submittedName>
        <fullName evidence="3">Uncharacterized protein</fullName>
    </submittedName>
</protein>
<accession>A0A8H6D881</accession>
<evidence type="ECO:0000313" key="3">
    <source>
        <dbReference type="EMBL" id="KAF5708026.1"/>
    </source>
</evidence>
<evidence type="ECO:0000313" key="4">
    <source>
        <dbReference type="Proteomes" id="UP000544331"/>
    </source>
</evidence>
<dbReference type="Gene3D" id="1.10.287.1490">
    <property type="match status" value="1"/>
</dbReference>
<feature type="coiled-coil region" evidence="1">
    <location>
        <begin position="32"/>
        <end position="80"/>
    </location>
</feature>
<feature type="region of interest" description="Disordered" evidence="2">
    <location>
        <begin position="1"/>
        <end position="31"/>
    </location>
</feature>
<name>A0A8H6D881_9HYPO</name>
<dbReference type="AlphaFoldDB" id="A0A8H6D881"/>
<organism evidence="3 4">
    <name type="scientific">Fusarium mundagurra</name>
    <dbReference type="NCBI Taxonomy" id="1567541"/>
    <lineage>
        <taxon>Eukaryota</taxon>
        <taxon>Fungi</taxon>
        <taxon>Dikarya</taxon>
        <taxon>Ascomycota</taxon>
        <taxon>Pezizomycotina</taxon>
        <taxon>Sordariomycetes</taxon>
        <taxon>Hypocreomycetidae</taxon>
        <taxon>Hypocreales</taxon>
        <taxon>Nectriaceae</taxon>
        <taxon>Fusarium</taxon>
        <taxon>Fusarium fujikuroi species complex</taxon>
    </lineage>
</organism>
<feature type="compositionally biased region" description="Basic and acidic residues" evidence="2">
    <location>
        <begin position="12"/>
        <end position="31"/>
    </location>
</feature>
<dbReference type="Proteomes" id="UP000544331">
    <property type="component" value="Unassembled WGS sequence"/>
</dbReference>
<evidence type="ECO:0000256" key="1">
    <source>
        <dbReference type="SAM" id="Coils"/>
    </source>
</evidence>
<sequence>MQHDQYQATQSREPENDQRTQNELKAVNDKQMKGLEAQVRQLETTIEECQLSRGALQSELDTLRKELDAKDSNIRDLTAQVTSERAKLGEHEDLVNSQQLLIKERDEARTQLEYYR</sequence>
<dbReference type="EMBL" id="JAAOAN010000404">
    <property type="protein sequence ID" value="KAF5708026.1"/>
    <property type="molecule type" value="Genomic_DNA"/>
</dbReference>
<evidence type="ECO:0000256" key="2">
    <source>
        <dbReference type="SAM" id="MobiDB-lite"/>
    </source>
</evidence>
<feature type="compositionally biased region" description="Polar residues" evidence="2">
    <location>
        <begin position="1"/>
        <end position="11"/>
    </location>
</feature>
<reference evidence="3 4" key="1">
    <citation type="submission" date="2020-05" db="EMBL/GenBank/DDBJ databases">
        <title>Identification and distribution of gene clusters putatively required for synthesis of sphingolipid metabolism inhibitors in phylogenetically diverse species of the filamentous fungus Fusarium.</title>
        <authorList>
            <person name="Kim H.-S."/>
            <person name="Busman M."/>
            <person name="Brown D.W."/>
            <person name="Divon H."/>
            <person name="Uhlig S."/>
            <person name="Proctor R.H."/>
        </authorList>
    </citation>
    <scope>NUCLEOTIDE SEQUENCE [LARGE SCALE GENOMIC DNA]</scope>
    <source>
        <strain evidence="3 4">NRRL 66235</strain>
    </source>
</reference>
<keyword evidence="1" id="KW-0175">Coiled coil</keyword>
<gene>
    <name evidence="3" type="ORF">FMUND_10799</name>
</gene>